<evidence type="ECO:0000313" key="2">
    <source>
        <dbReference type="EMBL" id="QEF97911.1"/>
    </source>
</evidence>
<organism evidence="2 3">
    <name type="scientific">Stieleria maiorica</name>
    <dbReference type="NCBI Taxonomy" id="2795974"/>
    <lineage>
        <taxon>Bacteria</taxon>
        <taxon>Pseudomonadati</taxon>
        <taxon>Planctomycetota</taxon>
        <taxon>Planctomycetia</taxon>
        <taxon>Pirellulales</taxon>
        <taxon>Pirellulaceae</taxon>
        <taxon>Stieleria</taxon>
    </lineage>
</organism>
<feature type="transmembrane region" description="Helical" evidence="1">
    <location>
        <begin position="12"/>
        <end position="29"/>
    </location>
</feature>
<evidence type="ECO:0000256" key="1">
    <source>
        <dbReference type="SAM" id="Phobius"/>
    </source>
</evidence>
<dbReference type="KEGG" id="smam:Mal15_19570"/>
<keyword evidence="1" id="KW-0812">Transmembrane</keyword>
<name>A0A5B9M9H1_9BACT</name>
<sequence>MPREGSRNYETQKVVVVVVVAMIFFAHAGESGSRRNPRWPPPPARKDPFGAWWEWPALLGICRVFRGVGHC</sequence>
<dbReference type="Proteomes" id="UP000321353">
    <property type="component" value="Chromosome"/>
</dbReference>
<evidence type="ECO:0000313" key="3">
    <source>
        <dbReference type="Proteomes" id="UP000321353"/>
    </source>
</evidence>
<reference evidence="2 3" key="1">
    <citation type="submission" date="2019-02" db="EMBL/GenBank/DDBJ databases">
        <title>Planctomycetal bacteria perform biofilm scaping via a novel small molecule.</title>
        <authorList>
            <person name="Jeske O."/>
            <person name="Boedeker C."/>
            <person name="Wiegand S."/>
            <person name="Breitling P."/>
            <person name="Kallscheuer N."/>
            <person name="Jogler M."/>
            <person name="Rohde M."/>
            <person name="Petersen J."/>
            <person name="Medema M.H."/>
            <person name="Surup F."/>
            <person name="Jogler C."/>
        </authorList>
    </citation>
    <scope>NUCLEOTIDE SEQUENCE [LARGE SCALE GENOMIC DNA]</scope>
    <source>
        <strain evidence="2 3">Mal15</strain>
    </source>
</reference>
<protein>
    <submittedName>
        <fullName evidence="2">Uncharacterized protein</fullName>
    </submittedName>
</protein>
<gene>
    <name evidence="2" type="ORF">Mal15_19570</name>
</gene>
<dbReference type="EMBL" id="CP036264">
    <property type="protein sequence ID" value="QEF97911.1"/>
    <property type="molecule type" value="Genomic_DNA"/>
</dbReference>
<keyword evidence="1" id="KW-1133">Transmembrane helix</keyword>
<keyword evidence="1" id="KW-0472">Membrane</keyword>
<dbReference type="AlphaFoldDB" id="A0A5B9M9H1"/>
<keyword evidence="3" id="KW-1185">Reference proteome</keyword>
<accession>A0A5B9M9H1</accession>
<proteinExistence type="predicted"/>